<reference evidence="8 9" key="1">
    <citation type="submission" date="2014-12" db="EMBL/GenBank/DDBJ databases">
        <title>Draft genome sequences of 29 type strains of Enterococci.</title>
        <authorList>
            <person name="Zhong Z."/>
            <person name="Sun Z."/>
            <person name="Liu W."/>
            <person name="Zhang W."/>
            <person name="Zhang H."/>
        </authorList>
    </citation>
    <scope>NUCLEOTIDE SEQUENCE [LARGE SCALE GENOMIC DNA]</scope>
    <source>
        <strain evidence="8 9">DSM 17690</strain>
    </source>
</reference>
<evidence type="ECO:0000313" key="8">
    <source>
        <dbReference type="EMBL" id="OJG10086.1"/>
    </source>
</evidence>
<name>A0A1L8QRL7_9ENTE</name>
<dbReference type="PANTHER" id="PTHR23528:SF1">
    <property type="entry name" value="MAJOR FACILITATOR SUPERFAMILY (MFS) PROFILE DOMAIN-CONTAINING PROTEIN"/>
    <property type="match status" value="1"/>
</dbReference>
<keyword evidence="2" id="KW-0813">Transport</keyword>
<organism evidence="8 9">
    <name type="scientific">Enterococcus aquimarinus</name>
    <dbReference type="NCBI Taxonomy" id="328396"/>
    <lineage>
        <taxon>Bacteria</taxon>
        <taxon>Bacillati</taxon>
        <taxon>Bacillota</taxon>
        <taxon>Bacilli</taxon>
        <taxon>Lactobacillales</taxon>
        <taxon>Enterococcaceae</taxon>
        <taxon>Enterococcus</taxon>
    </lineage>
</organism>
<keyword evidence="5 6" id="KW-0472">Membrane</keyword>
<evidence type="ECO:0000256" key="4">
    <source>
        <dbReference type="ARBA" id="ARBA00022989"/>
    </source>
</evidence>
<dbReference type="PROSITE" id="PS50850">
    <property type="entry name" value="MFS"/>
    <property type="match status" value="1"/>
</dbReference>
<comment type="subcellular location">
    <subcellularLocation>
        <location evidence="1">Cell membrane</location>
        <topology evidence="1">Multi-pass membrane protein</topology>
    </subcellularLocation>
</comment>
<evidence type="ECO:0000256" key="5">
    <source>
        <dbReference type="ARBA" id="ARBA00023136"/>
    </source>
</evidence>
<feature type="transmembrane region" description="Helical" evidence="6">
    <location>
        <begin position="130"/>
        <end position="147"/>
    </location>
</feature>
<feature type="transmembrane region" description="Helical" evidence="6">
    <location>
        <begin position="90"/>
        <end position="109"/>
    </location>
</feature>
<evidence type="ECO:0000256" key="1">
    <source>
        <dbReference type="ARBA" id="ARBA00004651"/>
    </source>
</evidence>
<feature type="transmembrane region" description="Helical" evidence="6">
    <location>
        <begin position="65"/>
        <end position="84"/>
    </location>
</feature>
<feature type="transmembrane region" description="Helical" evidence="6">
    <location>
        <begin position="159"/>
        <end position="179"/>
    </location>
</feature>
<dbReference type="InterPro" id="IPR036259">
    <property type="entry name" value="MFS_trans_sf"/>
</dbReference>
<feature type="transmembrane region" description="Helical" evidence="6">
    <location>
        <begin position="327"/>
        <end position="349"/>
    </location>
</feature>
<dbReference type="InterPro" id="IPR011701">
    <property type="entry name" value="MFS"/>
</dbReference>
<accession>A0A1L8QRL7</accession>
<dbReference type="PANTHER" id="PTHR23528">
    <property type="match status" value="1"/>
</dbReference>
<feature type="transmembrane region" description="Helical" evidence="6">
    <location>
        <begin position="7"/>
        <end position="26"/>
    </location>
</feature>
<keyword evidence="4 6" id="KW-1133">Transmembrane helix</keyword>
<dbReference type="EMBL" id="JXKD01000010">
    <property type="protein sequence ID" value="OJG10086.1"/>
    <property type="molecule type" value="Genomic_DNA"/>
</dbReference>
<dbReference type="Proteomes" id="UP000182149">
    <property type="component" value="Unassembled WGS sequence"/>
</dbReference>
<gene>
    <name evidence="8" type="ORF">RU93_GL000336</name>
</gene>
<evidence type="ECO:0000259" key="7">
    <source>
        <dbReference type="PROSITE" id="PS50850"/>
    </source>
</evidence>
<dbReference type="GO" id="GO:0005886">
    <property type="term" value="C:plasma membrane"/>
    <property type="evidence" value="ECO:0007669"/>
    <property type="project" value="UniProtKB-SubCell"/>
</dbReference>
<feature type="transmembrane region" description="Helical" evidence="6">
    <location>
        <begin position="293"/>
        <end position="315"/>
    </location>
</feature>
<evidence type="ECO:0000256" key="3">
    <source>
        <dbReference type="ARBA" id="ARBA00022692"/>
    </source>
</evidence>
<evidence type="ECO:0000256" key="2">
    <source>
        <dbReference type="ARBA" id="ARBA00022448"/>
    </source>
</evidence>
<feature type="transmembrane region" description="Helical" evidence="6">
    <location>
        <begin position="269"/>
        <end position="287"/>
    </location>
</feature>
<feature type="transmembrane region" description="Helical" evidence="6">
    <location>
        <begin position="237"/>
        <end position="257"/>
    </location>
</feature>
<dbReference type="InterPro" id="IPR020846">
    <property type="entry name" value="MFS_dom"/>
</dbReference>
<evidence type="ECO:0000313" key="9">
    <source>
        <dbReference type="Proteomes" id="UP000182149"/>
    </source>
</evidence>
<dbReference type="Pfam" id="PF07690">
    <property type="entry name" value="MFS_1"/>
    <property type="match status" value="2"/>
</dbReference>
<dbReference type="Gene3D" id="1.20.1250.20">
    <property type="entry name" value="MFS general substrate transporter like domains"/>
    <property type="match status" value="2"/>
</dbReference>
<feature type="transmembrane region" description="Helical" evidence="6">
    <location>
        <begin position="355"/>
        <end position="375"/>
    </location>
</feature>
<comment type="caution">
    <text evidence="8">The sequence shown here is derived from an EMBL/GenBank/DDBJ whole genome shotgun (WGS) entry which is preliminary data.</text>
</comment>
<feature type="transmembrane region" description="Helical" evidence="6">
    <location>
        <begin position="32"/>
        <end position="53"/>
    </location>
</feature>
<sequence>MPNLGVGLLWAMNMTLIPMLVATFNVSNSKAALLITMGSFTGIFVQYLSGLLSDRSNFKMGRRKPFMIMGSVATTIAMCAMPFAGSYWTLFVVAFFFYFSLNFYQGPYYSLIPETVDDSQLGLANGFSKVVSVLGGAFIFVIGPRLWASESVLNKNHALPFFVSALLGIFTVILTIVFIKEKKVPKADTKQKIAFDFYKFPSAMKLFLGIFFIYMGYGGITPFFVKYCVQYLNLSEGTASFSLLLLTITGALFAYPLGVLSDKIERKKVLVFGTLLFVVALFFGIFVKETMGLYLMMSVIGIGFIAIQVTSYSILAEVVPPERLGEFMGIFNFFVSSSQFISGNLMGLLLDRVGYQVFFPLSIVWLTIASVILYFSRIEKIGLQATPVTK</sequence>
<evidence type="ECO:0000256" key="6">
    <source>
        <dbReference type="SAM" id="Phobius"/>
    </source>
</evidence>
<proteinExistence type="predicted"/>
<feature type="transmembrane region" description="Helical" evidence="6">
    <location>
        <begin position="200"/>
        <end position="217"/>
    </location>
</feature>
<dbReference type="STRING" id="328396.RU93_GL000336"/>
<dbReference type="SUPFAM" id="SSF103473">
    <property type="entry name" value="MFS general substrate transporter"/>
    <property type="match status" value="1"/>
</dbReference>
<dbReference type="GO" id="GO:0022857">
    <property type="term" value="F:transmembrane transporter activity"/>
    <property type="evidence" value="ECO:0007669"/>
    <property type="project" value="InterPro"/>
</dbReference>
<keyword evidence="3 6" id="KW-0812">Transmembrane</keyword>
<feature type="domain" description="Major facilitator superfamily (MFS) profile" evidence="7">
    <location>
        <begin position="1"/>
        <end position="380"/>
    </location>
</feature>
<dbReference type="AlphaFoldDB" id="A0A1L8QRL7"/>
<protein>
    <submittedName>
        <fullName evidence="8">Arabinose efflux permease-like protein</fullName>
    </submittedName>
</protein>
<keyword evidence="9" id="KW-1185">Reference proteome</keyword>